<evidence type="ECO:0000256" key="8">
    <source>
        <dbReference type="ARBA" id="ARBA00023170"/>
    </source>
</evidence>
<dbReference type="GO" id="GO:0009279">
    <property type="term" value="C:cell outer membrane"/>
    <property type="evidence" value="ECO:0007669"/>
    <property type="project" value="UniProtKB-SubCell"/>
</dbReference>
<dbReference type="Gene3D" id="2.170.130.10">
    <property type="entry name" value="TonB-dependent receptor, plug domain"/>
    <property type="match status" value="1"/>
</dbReference>
<dbReference type="STRING" id="1341154.FCR2A7T_25260"/>
<keyword evidence="4 10" id="KW-0812">Transmembrane</keyword>
<keyword evidence="8" id="KW-0675">Receptor</keyword>
<dbReference type="InterPro" id="IPR000531">
    <property type="entry name" value="Beta-barrel_TonB"/>
</dbReference>
<sequence length="1012" mass="111807">MKNFSFHKGWSRLWYSFILGILFTCPSVRAMATSPNAKTLQQTHQVSGIITNTTGTLPGASVTIKGKNTGTMSDINGKYQIAAAASDTLVMSFIGYKPLYIPVNGRSIINVQLQDNDATQLQEVVVNAGYYSVKEKERTGSIAKISSKDIEKQPVSNPLAAMQGRMSGVNIVQNTGAPGGGFDIQVRGINSLRADGNTPLYIVDGVPYSSQSLGDIQTSASILAGTSSPLSSINPSDIESIEVLKDADATAIYGSRGANGVILITTKKGKEGKTKFSFHSYSGIGNVTRTMKMMNTQQYLAMRREAFANDGITAYPFYAYDINGIWDQNRYTDWRKELIGGTALFNNIQGTLSGGSKATQFLVSGTYRKETTVFPGDDHYTKGAVLNSITHHSSDDKFNFNLSVNYAKDKNTIQASDLTTQAYTLAPNAPALYDSSGNLNWENGTFNNPLANSLSQYENKTANLIASSVLSYKLFPNWEVKTSLGYNDTNLSENRTMPSTMYNPAYGVTSASSLLFVNNGKRSSWIIEPQVNWNKQWSAHKVNMLVGTTFQSQNSERLSQLGIGFASNSLIHSLGAASMIQTTGNQISEYKYQAFFGRLNYNYNDKYIINLTGRRDGSSRFGPGNRFANFGAIGAAWLFSKERVIADNLSWLSFGKLRGSYGTTGSDQIGDYQFLDSYSISGNTYGGVTGLQPTQLFNPKFGWETNKKLEFAAELGFFNDKIMWSTAWYQNRSSNQLVGIPLPATTGFPSMQANLDASVQNRGLETELRTTNFKNKNFTWTTSLNLTIPKNKLLEFKGLEGSTYANTYVVGQPLNIIKGYHYTGIDPATGTYQFQDYNNDGQITSPLDRQYISDISQKWFGGLSNQFRYKNWEMDFLFQFVKQNGKNYLYAMNLAGTMTNLPVYALNHWPDGGTNPDVQVYTTGANGAALDAYFRFQNSNATISDASFARLKSMSLSYKIPSEWSKTFSGKVYLQGQNLLTFTNYKGVDPENQSMSYLPPLRQYTLGLQLSF</sequence>
<evidence type="ECO:0000256" key="11">
    <source>
        <dbReference type="RuleBase" id="RU003357"/>
    </source>
</evidence>
<dbReference type="GO" id="GO:0015344">
    <property type="term" value="F:siderophore uptake transmembrane transporter activity"/>
    <property type="evidence" value="ECO:0007669"/>
    <property type="project" value="TreeGrafter"/>
</dbReference>
<dbReference type="PANTHER" id="PTHR30069:SF29">
    <property type="entry name" value="HEMOGLOBIN AND HEMOGLOBIN-HAPTOGLOBIN-BINDING PROTEIN 1-RELATED"/>
    <property type="match status" value="1"/>
</dbReference>
<comment type="caution">
    <text evidence="15">The sequence shown here is derived from an EMBL/GenBank/DDBJ whole genome shotgun (WGS) entry which is preliminary data.</text>
</comment>
<dbReference type="NCBIfam" id="TIGR04056">
    <property type="entry name" value="OMP_RagA_SusC"/>
    <property type="match status" value="1"/>
</dbReference>
<evidence type="ECO:0000256" key="7">
    <source>
        <dbReference type="ARBA" id="ARBA00023136"/>
    </source>
</evidence>
<dbReference type="Proteomes" id="UP000319848">
    <property type="component" value="Unassembled WGS sequence"/>
</dbReference>
<keyword evidence="9 10" id="KW-0998">Cell outer membrane</keyword>
<dbReference type="InterPro" id="IPR023997">
    <property type="entry name" value="TonB-dep_OMP_SusC/RagA_CS"/>
</dbReference>
<evidence type="ECO:0000256" key="4">
    <source>
        <dbReference type="ARBA" id="ARBA00022692"/>
    </source>
</evidence>
<dbReference type="PROSITE" id="PS52016">
    <property type="entry name" value="TONB_DEPENDENT_REC_3"/>
    <property type="match status" value="1"/>
</dbReference>
<organism evidence="15 16">
    <name type="scientific">Flavobacterium cauense R2A-7</name>
    <dbReference type="NCBI Taxonomy" id="1341154"/>
    <lineage>
        <taxon>Bacteria</taxon>
        <taxon>Pseudomonadati</taxon>
        <taxon>Bacteroidota</taxon>
        <taxon>Flavobacteriia</taxon>
        <taxon>Flavobacteriales</taxon>
        <taxon>Flavobacteriaceae</taxon>
        <taxon>Flavobacterium</taxon>
    </lineage>
</organism>
<comment type="subcellular location">
    <subcellularLocation>
        <location evidence="1 10">Cell outer membrane</location>
        <topology evidence="1 10">Multi-pass membrane protein</topology>
    </subcellularLocation>
</comment>
<dbReference type="EMBL" id="VLKQ01000001">
    <property type="protein sequence ID" value="TWI15226.1"/>
    <property type="molecule type" value="Genomic_DNA"/>
</dbReference>
<evidence type="ECO:0000256" key="6">
    <source>
        <dbReference type="ARBA" id="ARBA00023077"/>
    </source>
</evidence>
<keyword evidence="5 12" id="KW-0732">Signal</keyword>
<dbReference type="AlphaFoldDB" id="A0A562M5M9"/>
<comment type="similarity">
    <text evidence="10 11">Belongs to the TonB-dependent receptor family.</text>
</comment>
<feature type="chain" id="PRO_5021848964" evidence="12">
    <location>
        <begin position="31"/>
        <end position="1012"/>
    </location>
</feature>
<dbReference type="RefSeq" id="WP_035118399.1">
    <property type="nucleotide sequence ID" value="NZ_AVBI01000019.1"/>
</dbReference>
<dbReference type="Pfam" id="PF07715">
    <property type="entry name" value="Plug"/>
    <property type="match status" value="1"/>
</dbReference>
<evidence type="ECO:0000256" key="10">
    <source>
        <dbReference type="PROSITE-ProRule" id="PRU01360"/>
    </source>
</evidence>
<dbReference type="GO" id="GO:0044718">
    <property type="term" value="P:siderophore transmembrane transport"/>
    <property type="evidence" value="ECO:0007669"/>
    <property type="project" value="TreeGrafter"/>
</dbReference>
<evidence type="ECO:0000256" key="2">
    <source>
        <dbReference type="ARBA" id="ARBA00022448"/>
    </source>
</evidence>
<dbReference type="Pfam" id="PF00593">
    <property type="entry name" value="TonB_dep_Rec_b-barrel"/>
    <property type="match status" value="1"/>
</dbReference>
<evidence type="ECO:0000259" key="13">
    <source>
        <dbReference type="Pfam" id="PF00593"/>
    </source>
</evidence>
<evidence type="ECO:0000259" key="14">
    <source>
        <dbReference type="Pfam" id="PF07715"/>
    </source>
</evidence>
<protein>
    <submittedName>
        <fullName evidence="15">TonB-linked SusC/RagA family outer membrane protein</fullName>
    </submittedName>
</protein>
<proteinExistence type="inferred from homology"/>
<evidence type="ECO:0000256" key="9">
    <source>
        <dbReference type="ARBA" id="ARBA00023237"/>
    </source>
</evidence>
<gene>
    <name evidence="15" type="ORF">IP98_00217</name>
</gene>
<evidence type="ECO:0000256" key="5">
    <source>
        <dbReference type="ARBA" id="ARBA00022729"/>
    </source>
</evidence>
<name>A0A562M5M9_9FLAO</name>
<reference evidence="15 16" key="1">
    <citation type="journal article" date="2015" name="Stand. Genomic Sci.">
        <title>Genomic Encyclopedia of Bacterial and Archaeal Type Strains, Phase III: the genomes of soil and plant-associated and newly described type strains.</title>
        <authorList>
            <person name="Whitman W.B."/>
            <person name="Woyke T."/>
            <person name="Klenk H.P."/>
            <person name="Zhou Y."/>
            <person name="Lilburn T.G."/>
            <person name="Beck B.J."/>
            <person name="De Vos P."/>
            <person name="Vandamme P."/>
            <person name="Eisen J.A."/>
            <person name="Garrity G."/>
            <person name="Hugenholtz P."/>
            <person name="Kyrpides N.C."/>
        </authorList>
    </citation>
    <scope>NUCLEOTIDE SEQUENCE [LARGE SCALE GENOMIC DNA]</scope>
    <source>
        <strain evidence="15 16">CGMCC 1.7270</strain>
    </source>
</reference>
<dbReference type="SUPFAM" id="SSF56935">
    <property type="entry name" value="Porins"/>
    <property type="match status" value="1"/>
</dbReference>
<dbReference type="InterPro" id="IPR036942">
    <property type="entry name" value="Beta-barrel_TonB_sf"/>
</dbReference>
<accession>A0A562M5M9</accession>
<keyword evidence="16" id="KW-1185">Reference proteome</keyword>
<evidence type="ECO:0000256" key="3">
    <source>
        <dbReference type="ARBA" id="ARBA00022452"/>
    </source>
</evidence>
<dbReference type="InterPro" id="IPR023996">
    <property type="entry name" value="TonB-dep_OMP_SusC/RagA"/>
</dbReference>
<dbReference type="SUPFAM" id="SSF49464">
    <property type="entry name" value="Carboxypeptidase regulatory domain-like"/>
    <property type="match status" value="1"/>
</dbReference>
<keyword evidence="3 10" id="KW-1134">Transmembrane beta strand</keyword>
<keyword evidence="7 10" id="KW-0472">Membrane</keyword>
<dbReference type="OrthoDB" id="9768177at2"/>
<feature type="signal peptide" evidence="12">
    <location>
        <begin position="1"/>
        <end position="30"/>
    </location>
</feature>
<keyword evidence="2 10" id="KW-0813">Transport</keyword>
<dbReference type="InterPro" id="IPR039426">
    <property type="entry name" value="TonB-dep_rcpt-like"/>
</dbReference>
<dbReference type="PANTHER" id="PTHR30069">
    <property type="entry name" value="TONB-DEPENDENT OUTER MEMBRANE RECEPTOR"/>
    <property type="match status" value="1"/>
</dbReference>
<evidence type="ECO:0000256" key="12">
    <source>
        <dbReference type="SAM" id="SignalP"/>
    </source>
</evidence>
<dbReference type="InterPro" id="IPR012910">
    <property type="entry name" value="Plug_dom"/>
</dbReference>
<dbReference type="Pfam" id="PF13715">
    <property type="entry name" value="CarbopepD_reg_2"/>
    <property type="match status" value="1"/>
</dbReference>
<dbReference type="Gene3D" id="2.40.170.20">
    <property type="entry name" value="TonB-dependent receptor, beta-barrel domain"/>
    <property type="match status" value="1"/>
</dbReference>
<evidence type="ECO:0000256" key="1">
    <source>
        <dbReference type="ARBA" id="ARBA00004571"/>
    </source>
</evidence>
<dbReference type="NCBIfam" id="TIGR04057">
    <property type="entry name" value="SusC_RagA_signa"/>
    <property type="match status" value="1"/>
</dbReference>
<dbReference type="InterPro" id="IPR008969">
    <property type="entry name" value="CarboxyPept-like_regulatory"/>
</dbReference>
<feature type="domain" description="TonB-dependent receptor plug" evidence="14">
    <location>
        <begin position="136"/>
        <end position="261"/>
    </location>
</feature>
<feature type="domain" description="TonB-dependent receptor-like beta-barrel" evidence="13">
    <location>
        <begin position="419"/>
        <end position="979"/>
    </location>
</feature>
<evidence type="ECO:0000313" key="16">
    <source>
        <dbReference type="Proteomes" id="UP000319848"/>
    </source>
</evidence>
<keyword evidence="6 11" id="KW-0798">TonB box</keyword>
<evidence type="ECO:0000313" key="15">
    <source>
        <dbReference type="EMBL" id="TWI15226.1"/>
    </source>
</evidence>
<dbReference type="InterPro" id="IPR037066">
    <property type="entry name" value="Plug_dom_sf"/>
</dbReference>